<evidence type="ECO:0000313" key="3">
    <source>
        <dbReference type="Proteomes" id="UP000594638"/>
    </source>
</evidence>
<dbReference type="PANTHER" id="PTHR35733:SF1">
    <property type="entry name" value="OS02G0307800 PROTEIN"/>
    <property type="match status" value="1"/>
</dbReference>
<comment type="caution">
    <text evidence="2">The sequence shown here is derived from an EMBL/GenBank/DDBJ whole genome shotgun (WGS) entry which is preliminary data.</text>
</comment>
<gene>
    <name evidence="2" type="ORF">OLEA9_A012724</name>
</gene>
<dbReference type="Pfam" id="PF11282">
    <property type="entry name" value="DUF3082"/>
    <property type="match status" value="1"/>
</dbReference>
<feature type="compositionally biased region" description="Low complexity" evidence="1">
    <location>
        <begin position="31"/>
        <end position="40"/>
    </location>
</feature>
<dbReference type="Proteomes" id="UP000594638">
    <property type="component" value="Unassembled WGS sequence"/>
</dbReference>
<feature type="region of interest" description="Disordered" evidence="1">
    <location>
        <begin position="151"/>
        <end position="178"/>
    </location>
</feature>
<dbReference type="OrthoDB" id="5296at2759"/>
<reference evidence="2 3" key="1">
    <citation type="submission" date="2019-12" db="EMBL/GenBank/DDBJ databases">
        <authorList>
            <person name="Alioto T."/>
            <person name="Alioto T."/>
            <person name="Gomez Garrido J."/>
        </authorList>
    </citation>
    <scope>NUCLEOTIDE SEQUENCE [LARGE SCALE GENOMIC DNA]</scope>
</reference>
<feature type="region of interest" description="Disordered" evidence="1">
    <location>
        <begin position="1"/>
        <end position="42"/>
    </location>
</feature>
<feature type="region of interest" description="Disordered" evidence="1">
    <location>
        <begin position="213"/>
        <end position="249"/>
    </location>
</feature>
<dbReference type="Gramene" id="OE9A012724T1">
    <property type="protein sequence ID" value="OE9A012724C1"/>
    <property type="gene ID" value="OE9A012724"/>
</dbReference>
<keyword evidence="3" id="KW-1185">Reference proteome</keyword>
<dbReference type="InterPro" id="IPR021434">
    <property type="entry name" value="DUF3082"/>
</dbReference>
<protein>
    <submittedName>
        <fullName evidence="2">DUF3082 domain-containing</fullName>
    </submittedName>
</protein>
<dbReference type="GO" id="GO:0009535">
    <property type="term" value="C:chloroplast thylakoid membrane"/>
    <property type="evidence" value="ECO:0007669"/>
    <property type="project" value="TreeGrafter"/>
</dbReference>
<evidence type="ECO:0000256" key="1">
    <source>
        <dbReference type="SAM" id="MobiDB-lite"/>
    </source>
</evidence>
<dbReference type="EMBL" id="CACTIH010000037">
    <property type="protein sequence ID" value="CAA2938684.1"/>
    <property type="molecule type" value="Genomic_DNA"/>
</dbReference>
<dbReference type="AlphaFoldDB" id="A0A8S0PDA7"/>
<dbReference type="PANTHER" id="PTHR35733">
    <property type="entry name" value="OS02G0307800 PROTEIN"/>
    <property type="match status" value="1"/>
</dbReference>
<accession>A0A8S0PDA7</accession>
<proteinExistence type="predicted"/>
<organism evidence="2 3">
    <name type="scientific">Olea europaea subsp. europaea</name>
    <dbReference type="NCBI Taxonomy" id="158383"/>
    <lineage>
        <taxon>Eukaryota</taxon>
        <taxon>Viridiplantae</taxon>
        <taxon>Streptophyta</taxon>
        <taxon>Embryophyta</taxon>
        <taxon>Tracheophyta</taxon>
        <taxon>Spermatophyta</taxon>
        <taxon>Magnoliopsida</taxon>
        <taxon>eudicotyledons</taxon>
        <taxon>Gunneridae</taxon>
        <taxon>Pentapetalae</taxon>
        <taxon>asterids</taxon>
        <taxon>lamiids</taxon>
        <taxon>Lamiales</taxon>
        <taxon>Oleaceae</taxon>
        <taxon>Oleeae</taxon>
        <taxon>Olea</taxon>
    </lineage>
</organism>
<sequence length="249" mass="26816">MDTNKEDATKEPTTTTYSSADAPPEEGPVEFSPSIPPIFSTSNDPAPLLTVPSLSFFSGPSAAAPSVPKKRSSGAKKSLKEEVLKSLRAVSLSPVTTKAAPWPVQALLGELSAGVIAMILYKFTTTIEASLNRQILSDKFSSTKYLLPKFQRSPPPQPTALQMDRRKRSPSIPPIFSTSDDLTPLQPATSVLLTSAITVFLFRSLRRHAKHAAKEKRFRSSGAKKSLKEEAVESLRAVSLSPVTAKAVP</sequence>
<name>A0A8S0PDA7_OLEEU</name>
<evidence type="ECO:0000313" key="2">
    <source>
        <dbReference type="EMBL" id="CAA2938684.1"/>
    </source>
</evidence>
<feature type="compositionally biased region" description="Basic and acidic residues" evidence="1">
    <location>
        <begin position="1"/>
        <end position="10"/>
    </location>
</feature>